<dbReference type="InterPro" id="IPR000847">
    <property type="entry name" value="LysR_HTH_N"/>
</dbReference>
<dbReference type="Proteomes" id="UP000631521">
    <property type="component" value="Chromosome"/>
</dbReference>
<dbReference type="PANTHER" id="PTHR30126">
    <property type="entry name" value="HTH-TYPE TRANSCRIPTIONAL REGULATOR"/>
    <property type="match status" value="1"/>
</dbReference>
<sequence length="302" mass="32569">MISDPGTPTLDQLKVFLTVVEVGSFAAAARKLHRATSVVSYSISNLEMQLGVSLFDRKTTRKPQLTEAGRTVLAEARTISNGVNGLRAKVSGLLHGLEAEVHLALDVMLPAERVVDALKTFREVFPTVTLHLHMEALGAVTQLVMDKKAGVGISGPLDISLDGIERISVGSVQLIPVAAPGHPLAAECRKLPGAAREFVQLVLSDRSTLTGDKDFAVVSTRTWRLADLGAKHMLLKEGIGWGNMPVPMVQSDLAEGRLVELDMPDCKGGTYTFDAIYRTDSPPGPAGRWLIERFGEQRVATR</sequence>
<dbReference type="GO" id="GO:0003700">
    <property type="term" value="F:DNA-binding transcription factor activity"/>
    <property type="evidence" value="ECO:0007669"/>
    <property type="project" value="InterPro"/>
</dbReference>
<dbReference type="InterPro" id="IPR005119">
    <property type="entry name" value="LysR_subst-bd"/>
</dbReference>
<evidence type="ECO:0000256" key="1">
    <source>
        <dbReference type="ARBA" id="ARBA00009437"/>
    </source>
</evidence>
<dbReference type="KEGG" id="phv:HU739_002905"/>
<keyword evidence="7" id="KW-1185">Reference proteome</keyword>
<dbReference type="RefSeq" id="WP_186546457.1">
    <property type="nucleotide sequence ID" value="NZ_CP077091.1"/>
</dbReference>
<dbReference type="GO" id="GO:0000976">
    <property type="term" value="F:transcription cis-regulatory region binding"/>
    <property type="evidence" value="ECO:0007669"/>
    <property type="project" value="TreeGrafter"/>
</dbReference>
<evidence type="ECO:0000259" key="5">
    <source>
        <dbReference type="PROSITE" id="PS50931"/>
    </source>
</evidence>
<organism evidence="6 7">
    <name type="scientific">Pseudomonas hamedanensis</name>
    <dbReference type="NCBI Taxonomy" id="2745504"/>
    <lineage>
        <taxon>Bacteria</taxon>
        <taxon>Pseudomonadati</taxon>
        <taxon>Pseudomonadota</taxon>
        <taxon>Gammaproteobacteria</taxon>
        <taxon>Pseudomonadales</taxon>
        <taxon>Pseudomonadaceae</taxon>
        <taxon>Pseudomonas</taxon>
    </lineage>
</organism>
<dbReference type="Gene3D" id="1.10.10.10">
    <property type="entry name" value="Winged helix-like DNA-binding domain superfamily/Winged helix DNA-binding domain"/>
    <property type="match status" value="1"/>
</dbReference>
<dbReference type="SUPFAM" id="SSF53850">
    <property type="entry name" value="Periplasmic binding protein-like II"/>
    <property type="match status" value="1"/>
</dbReference>
<reference evidence="6 7" key="1">
    <citation type="journal article" date="2020" name="Microorganisms">
        <title>Reliable Identification of Environmental Pseudomonas Isolates Using the rpoD Gene.</title>
        <authorList>
            <consortium name="The Broad Institute Genome Sequencing Platform"/>
            <person name="Girard L."/>
            <person name="Lood C."/>
            <person name="Rokni-Zadeh H."/>
            <person name="van Noort V."/>
            <person name="Lavigne R."/>
            <person name="De Mot R."/>
        </authorList>
    </citation>
    <scope>NUCLEOTIDE SEQUENCE [LARGE SCALE GENOMIC DNA]</scope>
    <source>
        <strain evidence="6 7">SWRI65</strain>
    </source>
</reference>
<dbReference type="PROSITE" id="PS50931">
    <property type="entry name" value="HTH_LYSR"/>
    <property type="match status" value="1"/>
</dbReference>
<dbReference type="EMBL" id="CP077091">
    <property type="protein sequence ID" value="QXI17965.1"/>
    <property type="molecule type" value="Genomic_DNA"/>
</dbReference>
<dbReference type="FunFam" id="1.10.10.10:FF:000001">
    <property type="entry name" value="LysR family transcriptional regulator"/>
    <property type="match status" value="1"/>
</dbReference>
<proteinExistence type="inferred from homology"/>
<feature type="domain" description="HTH lysR-type" evidence="5">
    <location>
        <begin position="8"/>
        <end position="66"/>
    </location>
</feature>
<dbReference type="Gene3D" id="3.40.190.290">
    <property type="match status" value="1"/>
</dbReference>
<keyword evidence="4" id="KW-0804">Transcription</keyword>
<dbReference type="SUPFAM" id="SSF46785">
    <property type="entry name" value="Winged helix' DNA-binding domain"/>
    <property type="match status" value="1"/>
</dbReference>
<gene>
    <name evidence="6" type="ORF">HU739_002905</name>
</gene>
<protein>
    <submittedName>
        <fullName evidence="6">LysR family transcriptional regulator</fullName>
    </submittedName>
</protein>
<name>A0A9E6P1N0_9PSED</name>
<keyword evidence="2" id="KW-0805">Transcription regulation</keyword>
<dbReference type="PANTHER" id="PTHR30126:SF91">
    <property type="entry name" value="LYSR FAMILY TRANSCRIPTIONAL REGULATOR"/>
    <property type="match status" value="1"/>
</dbReference>
<evidence type="ECO:0000256" key="4">
    <source>
        <dbReference type="ARBA" id="ARBA00023163"/>
    </source>
</evidence>
<reference evidence="6 7" key="2">
    <citation type="journal article" date="2021" name="Microorganisms">
        <title>The Ever-Expanding Pseudomonas Genus: Description of 43 New Species and Partition of the Pseudomonas putida Group.</title>
        <authorList>
            <person name="Girard L."/>
            <person name="Lood C."/>
            <person name="Hofte M."/>
            <person name="Vandamme P."/>
            <person name="Rokni-Zadeh H."/>
            <person name="van Noort V."/>
            <person name="Lavigne R."/>
            <person name="De Mot R."/>
        </authorList>
    </citation>
    <scope>NUCLEOTIDE SEQUENCE [LARGE SCALE GENOMIC DNA]</scope>
    <source>
        <strain evidence="6 7">SWRI65</strain>
    </source>
</reference>
<dbReference type="Pfam" id="PF00126">
    <property type="entry name" value="HTH_1"/>
    <property type="match status" value="1"/>
</dbReference>
<dbReference type="InterPro" id="IPR036388">
    <property type="entry name" value="WH-like_DNA-bd_sf"/>
</dbReference>
<dbReference type="Pfam" id="PF03466">
    <property type="entry name" value="LysR_substrate"/>
    <property type="match status" value="1"/>
</dbReference>
<dbReference type="InterPro" id="IPR036390">
    <property type="entry name" value="WH_DNA-bd_sf"/>
</dbReference>
<dbReference type="AlphaFoldDB" id="A0A9E6P1N0"/>
<evidence type="ECO:0000256" key="3">
    <source>
        <dbReference type="ARBA" id="ARBA00023125"/>
    </source>
</evidence>
<evidence type="ECO:0000313" key="7">
    <source>
        <dbReference type="Proteomes" id="UP000631521"/>
    </source>
</evidence>
<evidence type="ECO:0000313" key="6">
    <source>
        <dbReference type="EMBL" id="QXI17965.1"/>
    </source>
</evidence>
<comment type="similarity">
    <text evidence="1">Belongs to the LysR transcriptional regulatory family.</text>
</comment>
<keyword evidence="3" id="KW-0238">DNA-binding</keyword>
<accession>A0A9E6P1N0</accession>
<evidence type="ECO:0000256" key="2">
    <source>
        <dbReference type="ARBA" id="ARBA00023015"/>
    </source>
</evidence>